<dbReference type="EMBL" id="PEWZ01000088">
    <property type="protein sequence ID" value="PIU34863.1"/>
    <property type="molecule type" value="Genomic_DNA"/>
</dbReference>
<gene>
    <name evidence="1" type="ORF">COT03_01805</name>
</gene>
<proteinExistence type="predicted"/>
<sequence>MDWWKVRDQFEKEMGAKLRQLPGHREVTPELFEFRSIISHELPETAPTEVFTELIQILLQGKPVDLPEVKRKYFQPQLALEKEILGENKEKFAKLKKSAIKWVKENLPEEKLQLLWKDHQTWLPRRYRIYKNKNTSFEIIAVDTLTRYSLIKKYDR</sequence>
<reference evidence="2" key="1">
    <citation type="submission" date="2017-09" db="EMBL/GenBank/DDBJ databases">
        <title>Depth-based differentiation of microbial function through sediment-hosted aquifers and enrichment of novel symbionts in the deep terrestrial subsurface.</title>
        <authorList>
            <person name="Probst A.J."/>
            <person name="Ladd B."/>
            <person name="Jarett J.K."/>
            <person name="Geller-Mcgrath D.E."/>
            <person name="Sieber C.M.K."/>
            <person name="Emerson J.B."/>
            <person name="Anantharaman K."/>
            <person name="Thomas B.C."/>
            <person name="Malmstrom R."/>
            <person name="Stieglmeier M."/>
            <person name="Klingl A."/>
            <person name="Woyke T."/>
            <person name="Ryan C.M."/>
            <person name="Banfield J.F."/>
        </authorList>
    </citation>
    <scope>NUCLEOTIDE SEQUENCE [LARGE SCALE GENOMIC DNA]</scope>
</reference>
<protein>
    <submittedName>
        <fullName evidence="1">Uncharacterized protein</fullName>
    </submittedName>
</protein>
<name>A0A2M6YRC9_9BACT</name>
<organism evidence="1 2">
    <name type="scientific">Candidatus Shapirobacteria bacterium CG07_land_8_20_14_0_80_39_18</name>
    <dbReference type="NCBI Taxonomy" id="1974882"/>
    <lineage>
        <taxon>Bacteria</taxon>
        <taxon>Candidatus Shapironibacteriota</taxon>
    </lineage>
</organism>
<dbReference type="Proteomes" id="UP000229502">
    <property type="component" value="Unassembled WGS sequence"/>
</dbReference>
<accession>A0A2M6YRC9</accession>
<evidence type="ECO:0000313" key="2">
    <source>
        <dbReference type="Proteomes" id="UP000229502"/>
    </source>
</evidence>
<evidence type="ECO:0000313" key="1">
    <source>
        <dbReference type="EMBL" id="PIU34863.1"/>
    </source>
</evidence>
<dbReference type="AlphaFoldDB" id="A0A2M6YRC9"/>
<comment type="caution">
    <text evidence="1">The sequence shown here is derived from an EMBL/GenBank/DDBJ whole genome shotgun (WGS) entry which is preliminary data.</text>
</comment>